<feature type="domain" description="CBS" evidence="4">
    <location>
        <begin position="85"/>
        <end position="143"/>
    </location>
</feature>
<dbReference type="EMBL" id="WNYA01014671">
    <property type="protein sequence ID" value="KAG8539450.1"/>
    <property type="molecule type" value="Genomic_DNA"/>
</dbReference>
<dbReference type="InterPro" id="IPR046353">
    <property type="entry name" value="CBS_C"/>
</dbReference>
<dbReference type="Proteomes" id="UP000824782">
    <property type="component" value="Unassembled WGS sequence"/>
</dbReference>
<feature type="region of interest" description="Disordered" evidence="3">
    <location>
        <begin position="217"/>
        <end position="236"/>
    </location>
</feature>
<evidence type="ECO:0000259" key="4">
    <source>
        <dbReference type="PROSITE" id="PS51371"/>
    </source>
</evidence>
<evidence type="ECO:0000313" key="5">
    <source>
        <dbReference type="EMBL" id="KAG8539450.1"/>
    </source>
</evidence>
<dbReference type="CDD" id="cd04608">
    <property type="entry name" value="CBS_pair_CBS"/>
    <property type="match status" value="1"/>
</dbReference>
<keyword evidence="1" id="KW-0198">Cysteine biosynthesis</keyword>
<proteinExistence type="predicted"/>
<gene>
    <name evidence="5" type="ORF">GDO81_020898</name>
</gene>
<sequence>MCCDPARLCAKLHVSWCVGDARVWPRLCRAGRAAPMPGRTPISFVFPSRSKFLSDKWMTQKQFLKVEDLEGRKPWWWNVKVSSLSLSAPLTVLPTVSCSQTIQLLREKGFDQVPIVSESGLVLGMVTLGNMLSSVLAGKAKPSDPVSKVIYKQFTQVHLMDNLGKLSRILETDHFALVVHEQIQYHNDGSSSKKQMVFGVVTSIDLLNFVTRERERRVSESSDRDSSERSRHLSAS</sequence>
<evidence type="ECO:0000313" key="6">
    <source>
        <dbReference type="Proteomes" id="UP000824782"/>
    </source>
</evidence>
<dbReference type="GO" id="GO:0019344">
    <property type="term" value="P:cysteine biosynthetic process"/>
    <property type="evidence" value="ECO:0007669"/>
    <property type="project" value="UniProtKB-KW"/>
</dbReference>
<comment type="caution">
    <text evidence="5">The sequence shown here is derived from an EMBL/GenBank/DDBJ whole genome shotgun (WGS) entry which is preliminary data.</text>
</comment>
<reference evidence="5" key="1">
    <citation type="thesis" date="2020" institute="ProQuest LLC" country="789 East Eisenhower Parkway, Ann Arbor, MI, USA">
        <title>Comparative Genomics and Chromosome Evolution.</title>
        <authorList>
            <person name="Mudd A.B."/>
        </authorList>
    </citation>
    <scope>NUCLEOTIDE SEQUENCE</scope>
    <source>
        <strain evidence="5">237g6f4</strain>
        <tissue evidence="5">Blood</tissue>
    </source>
</reference>
<dbReference type="FunFam" id="3.10.580.10:FF:000014">
    <property type="entry name" value="Cystathionine beta-synthase"/>
    <property type="match status" value="1"/>
</dbReference>
<dbReference type="PROSITE" id="PS51371">
    <property type="entry name" value="CBS"/>
    <property type="match status" value="1"/>
</dbReference>
<dbReference type="SMART" id="SM00116">
    <property type="entry name" value="CBS"/>
    <property type="match status" value="1"/>
</dbReference>
<evidence type="ECO:0000256" key="2">
    <source>
        <dbReference type="PROSITE-ProRule" id="PRU00703"/>
    </source>
</evidence>
<dbReference type="InterPro" id="IPR046342">
    <property type="entry name" value="CBS_dom_sf"/>
</dbReference>
<dbReference type="Pfam" id="PF00571">
    <property type="entry name" value="CBS"/>
    <property type="match status" value="1"/>
</dbReference>
<organism evidence="5 6">
    <name type="scientific">Engystomops pustulosus</name>
    <name type="common">Tungara frog</name>
    <name type="synonym">Physalaemus pustulosus</name>
    <dbReference type="NCBI Taxonomy" id="76066"/>
    <lineage>
        <taxon>Eukaryota</taxon>
        <taxon>Metazoa</taxon>
        <taxon>Chordata</taxon>
        <taxon>Craniata</taxon>
        <taxon>Vertebrata</taxon>
        <taxon>Euteleostomi</taxon>
        <taxon>Amphibia</taxon>
        <taxon>Batrachia</taxon>
        <taxon>Anura</taxon>
        <taxon>Neobatrachia</taxon>
        <taxon>Hyloidea</taxon>
        <taxon>Leptodactylidae</taxon>
        <taxon>Leiuperinae</taxon>
        <taxon>Engystomops</taxon>
    </lineage>
</organism>
<dbReference type="SUPFAM" id="SSF54631">
    <property type="entry name" value="CBS-domain pair"/>
    <property type="match status" value="1"/>
</dbReference>
<keyword evidence="1" id="KW-0028">Amino-acid biosynthesis</keyword>
<evidence type="ECO:0000256" key="3">
    <source>
        <dbReference type="SAM" id="MobiDB-lite"/>
    </source>
</evidence>
<dbReference type="AlphaFoldDB" id="A0AAV6YWT7"/>
<name>A0AAV6YWT7_ENGPU</name>
<dbReference type="Gene3D" id="3.10.580.10">
    <property type="entry name" value="CBS-domain"/>
    <property type="match status" value="1"/>
</dbReference>
<keyword evidence="2" id="KW-0129">CBS domain</keyword>
<dbReference type="InterPro" id="IPR000644">
    <property type="entry name" value="CBS_dom"/>
</dbReference>
<evidence type="ECO:0000256" key="1">
    <source>
        <dbReference type="ARBA" id="ARBA00023192"/>
    </source>
</evidence>
<keyword evidence="6" id="KW-1185">Reference proteome</keyword>
<accession>A0AAV6YWT7</accession>
<protein>
    <recommendedName>
        <fullName evidence="4">CBS domain-containing protein</fullName>
    </recommendedName>
</protein>